<keyword evidence="5" id="KW-1185">Reference proteome</keyword>
<dbReference type="PANTHER" id="PTHR11079:SF202">
    <property type="entry name" value="TRNA-SPECIFIC ADENOSINE DEAMINASE"/>
    <property type="match status" value="1"/>
</dbReference>
<dbReference type="GO" id="GO:0002100">
    <property type="term" value="P:tRNA wobble adenosine to inosine editing"/>
    <property type="evidence" value="ECO:0007669"/>
    <property type="project" value="TreeGrafter"/>
</dbReference>
<dbReference type="GO" id="GO:0052717">
    <property type="term" value="F:tRNA-specific adenosine-34 deaminase activity"/>
    <property type="evidence" value="ECO:0007669"/>
    <property type="project" value="TreeGrafter"/>
</dbReference>
<evidence type="ECO:0000256" key="2">
    <source>
        <dbReference type="ARBA" id="ARBA00022833"/>
    </source>
</evidence>
<sequence>MTDADLHWLRATFDLARRARGRGDTACGSILVDAGGNLLQEGEDTDITQNDVTAHAELNVVREAARHFGPEVLAAATLYTSTEPCAMCAGAIYWAGVRRVVFGASLARLHDVFGHASDGPALLVPCRDVFERGTQRVEVVGPVLEDEAIHLHGDPPNQPDNPA</sequence>
<dbReference type="Pfam" id="PF00383">
    <property type="entry name" value="dCMP_cyt_deam_1"/>
    <property type="match status" value="1"/>
</dbReference>
<dbReference type="PROSITE" id="PS51747">
    <property type="entry name" value="CYT_DCMP_DEAMINASES_2"/>
    <property type="match status" value="1"/>
</dbReference>
<comment type="caution">
    <text evidence="4">The sequence shown here is derived from an EMBL/GenBank/DDBJ whole genome shotgun (WGS) entry which is preliminary data.</text>
</comment>
<keyword evidence="1" id="KW-0479">Metal-binding</keyword>
<dbReference type="InterPro" id="IPR002125">
    <property type="entry name" value="CMP_dCMP_dom"/>
</dbReference>
<keyword evidence="2" id="KW-0862">Zinc</keyword>
<organism evidence="4 5">
    <name type="scientific">Nitrolancea hollandica Lb</name>
    <dbReference type="NCBI Taxonomy" id="1129897"/>
    <lineage>
        <taxon>Bacteria</taxon>
        <taxon>Pseudomonadati</taxon>
        <taxon>Thermomicrobiota</taxon>
        <taxon>Thermomicrobia</taxon>
        <taxon>Sphaerobacterales</taxon>
        <taxon>Sphaerobacterineae</taxon>
        <taxon>Sphaerobacteraceae</taxon>
        <taxon>Nitrolancea</taxon>
    </lineage>
</organism>
<evidence type="ECO:0000259" key="3">
    <source>
        <dbReference type="PROSITE" id="PS51747"/>
    </source>
</evidence>
<evidence type="ECO:0000256" key="1">
    <source>
        <dbReference type="ARBA" id="ARBA00022723"/>
    </source>
</evidence>
<evidence type="ECO:0000313" key="4">
    <source>
        <dbReference type="EMBL" id="CCF84759.1"/>
    </source>
</evidence>
<dbReference type="Proteomes" id="UP000004221">
    <property type="component" value="Unassembled WGS sequence"/>
</dbReference>
<protein>
    <submittedName>
        <fullName evidence="4">Putative cytidine and deoxycytidylate deaminase zinc-binding protein</fullName>
    </submittedName>
</protein>
<dbReference type="OrthoDB" id="9802676at2"/>
<dbReference type="SUPFAM" id="SSF53927">
    <property type="entry name" value="Cytidine deaminase-like"/>
    <property type="match status" value="1"/>
</dbReference>
<dbReference type="AlphaFoldDB" id="I4EJ97"/>
<feature type="domain" description="CMP/dCMP-type deaminase" evidence="3">
    <location>
        <begin position="3"/>
        <end position="126"/>
    </location>
</feature>
<dbReference type="EMBL" id="CAGS01000323">
    <property type="protein sequence ID" value="CCF84759.1"/>
    <property type="molecule type" value="Genomic_DNA"/>
</dbReference>
<proteinExistence type="predicted"/>
<dbReference type="GO" id="GO:0008270">
    <property type="term" value="F:zinc ion binding"/>
    <property type="evidence" value="ECO:0007669"/>
    <property type="project" value="InterPro"/>
</dbReference>
<dbReference type="InterPro" id="IPR016193">
    <property type="entry name" value="Cytidine_deaminase-like"/>
</dbReference>
<dbReference type="PANTHER" id="PTHR11079">
    <property type="entry name" value="CYTOSINE DEAMINASE FAMILY MEMBER"/>
    <property type="match status" value="1"/>
</dbReference>
<dbReference type="InterPro" id="IPR016192">
    <property type="entry name" value="APOBEC/CMP_deaminase_Zn-bd"/>
</dbReference>
<reference evidence="4 5" key="1">
    <citation type="journal article" date="2012" name="ISME J.">
        <title>Nitrification expanded: discovery, physiology and genomics of a nitrite-oxidizing bacterium from the phylum Chloroflexi.</title>
        <authorList>
            <person name="Sorokin D.Y."/>
            <person name="Lucker S."/>
            <person name="Vejmelkova D."/>
            <person name="Kostrikina N.A."/>
            <person name="Kleerebezem R."/>
            <person name="Rijpstra W.I."/>
            <person name="Damste J.S."/>
            <person name="Le Paslier D."/>
            <person name="Muyzer G."/>
            <person name="Wagner M."/>
            <person name="van Loosdrecht M.C."/>
            <person name="Daims H."/>
        </authorList>
    </citation>
    <scope>NUCLEOTIDE SEQUENCE [LARGE SCALE GENOMIC DNA]</scope>
    <source>
        <strain evidence="5">none</strain>
    </source>
</reference>
<dbReference type="Gene3D" id="3.40.140.10">
    <property type="entry name" value="Cytidine Deaminase, domain 2"/>
    <property type="match status" value="1"/>
</dbReference>
<dbReference type="RefSeq" id="WP_008479170.1">
    <property type="nucleotide sequence ID" value="NZ_CAGS01000323.1"/>
</dbReference>
<dbReference type="CDD" id="cd01285">
    <property type="entry name" value="nucleoside_deaminase"/>
    <property type="match status" value="1"/>
</dbReference>
<name>I4EJ97_9BACT</name>
<accession>I4EJ97</accession>
<gene>
    <name evidence="4" type="ORF">NITHO_390004</name>
</gene>
<dbReference type="PROSITE" id="PS00903">
    <property type="entry name" value="CYT_DCMP_DEAMINASES_1"/>
    <property type="match status" value="1"/>
</dbReference>
<evidence type="ECO:0000313" key="5">
    <source>
        <dbReference type="Proteomes" id="UP000004221"/>
    </source>
</evidence>